<evidence type="ECO:0000256" key="1">
    <source>
        <dbReference type="SAM" id="Phobius"/>
    </source>
</evidence>
<dbReference type="EMBL" id="FWFL01000003">
    <property type="protein sequence ID" value="SLN32646.1"/>
    <property type="molecule type" value="Genomic_DNA"/>
</dbReference>
<dbReference type="RefSeq" id="WP_085891788.1">
    <property type="nucleotide sequence ID" value="NZ_FWFL01000003.1"/>
</dbReference>
<dbReference type="OrthoDB" id="7745622at2"/>
<dbReference type="AlphaFoldDB" id="A0A1Y5S6Z3"/>
<keyword evidence="3" id="KW-1185">Reference proteome</keyword>
<sequence length="85" mass="9346">MNGKFGKAEARQSRYKQRARGARKWAHRVMFLLLVSCGAALWMDESIGPDLQKRVFAAMAELETASVNEKGASGAFQAAFAKLVL</sequence>
<gene>
    <name evidence="2" type="ORF">PEL8287_01560</name>
</gene>
<evidence type="ECO:0000313" key="2">
    <source>
        <dbReference type="EMBL" id="SLN32646.1"/>
    </source>
</evidence>
<dbReference type="Proteomes" id="UP000193827">
    <property type="component" value="Unassembled WGS sequence"/>
</dbReference>
<name>A0A1Y5S6Z3_9RHOB</name>
<organism evidence="2 3">
    <name type="scientific">Roseovarius litorisediminis</name>
    <dbReference type="NCBI Taxonomy" id="1312363"/>
    <lineage>
        <taxon>Bacteria</taxon>
        <taxon>Pseudomonadati</taxon>
        <taxon>Pseudomonadota</taxon>
        <taxon>Alphaproteobacteria</taxon>
        <taxon>Rhodobacterales</taxon>
        <taxon>Roseobacteraceae</taxon>
        <taxon>Roseovarius</taxon>
    </lineage>
</organism>
<evidence type="ECO:0000313" key="3">
    <source>
        <dbReference type="Proteomes" id="UP000193827"/>
    </source>
</evidence>
<protein>
    <submittedName>
        <fullName evidence="2">Uncharacterized protein</fullName>
    </submittedName>
</protein>
<proteinExistence type="predicted"/>
<keyword evidence="1" id="KW-0812">Transmembrane</keyword>
<reference evidence="2 3" key="1">
    <citation type="submission" date="2017-03" db="EMBL/GenBank/DDBJ databases">
        <authorList>
            <person name="Afonso C.L."/>
            <person name="Miller P.J."/>
            <person name="Scott M.A."/>
            <person name="Spackman E."/>
            <person name="Goraichik I."/>
            <person name="Dimitrov K.M."/>
            <person name="Suarez D.L."/>
            <person name="Swayne D.E."/>
        </authorList>
    </citation>
    <scope>NUCLEOTIDE SEQUENCE [LARGE SCALE GENOMIC DNA]</scope>
    <source>
        <strain evidence="2 3">CECT 8287</strain>
    </source>
</reference>
<feature type="transmembrane region" description="Helical" evidence="1">
    <location>
        <begin position="25"/>
        <end position="43"/>
    </location>
</feature>
<keyword evidence="1" id="KW-0472">Membrane</keyword>
<keyword evidence="1" id="KW-1133">Transmembrane helix</keyword>
<accession>A0A1Y5S6Z3</accession>